<dbReference type="Gene3D" id="3.40.50.1820">
    <property type="entry name" value="alpha/beta hydrolase"/>
    <property type="match status" value="1"/>
</dbReference>
<reference evidence="2" key="1">
    <citation type="journal article" date="2020" name="Nature">
        <title>Giant virus diversity and host interactions through global metagenomics.</title>
        <authorList>
            <person name="Schulz F."/>
            <person name="Roux S."/>
            <person name="Paez-Espino D."/>
            <person name="Jungbluth S."/>
            <person name="Walsh D.A."/>
            <person name="Denef V.J."/>
            <person name="McMahon K.D."/>
            <person name="Konstantinidis K.T."/>
            <person name="Eloe-Fadrosh E.A."/>
            <person name="Kyrpides N.C."/>
            <person name="Woyke T."/>
        </authorList>
    </citation>
    <scope>NUCLEOTIDE SEQUENCE</scope>
    <source>
        <strain evidence="2">GVMAG-M-3300018416-26</strain>
    </source>
</reference>
<dbReference type="InterPro" id="IPR002921">
    <property type="entry name" value="Fungal_lipase-type"/>
</dbReference>
<evidence type="ECO:0000313" key="2">
    <source>
        <dbReference type="EMBL" id="QHS94075.1"/>
    </source>
</evidence>
<dbReference type="InterPro" id="IPR029058">
    <property type="entry name" value="AB_hydrolase_fold"/>
</dbReference>
<feature type="domain" description="Fungal lipase-type" evidence="1">
    <location>
        <begin position="41"/>
        <end position="175"/>
    </location>
</feature>
<dbReference type="PANTHER" id="PTHR45856">
    <property type="entry name" value="ALPHA/BETA-HYDROLASES SUPERFAMILY PROTEIN"/>
    <property type="match status" value="1"/>
</dbReference>
<organism evidence="2">
    <name type="scientific">viral metagenome</name>
    <dbReference type="NCBI Taxonomy" id="1070528"/>
    <lineage>
        <taxon>unclassified sequences</taxon>
        <taxon>metagenomes</taxon>
        <taxon>organismal metagenomes</taxon>
    </lineage>
</organism>
<dbReference type="EMBL" id="MN739216">
    <property type="protein sequence ID" value="QHS94075.1"/>
    <property type="molecule type" value="Genomic_DNA"/>
</dbReference>
<dbReference type="AlphaFoldDB" id="A0A6C0BNT4"/>
<name>A0A6C0BNT4_9ZZZZ</name>
<protein>
    <recommendedName>
        <fullName evidence="1">Fungal lipase-type domain-containing protein</fullName>
    </recommendedName>
</protein>
<dbReference type="SUPFAM" id="SSF53474">
    <property type="entry name" value="alpha/beta-Hydrolases"/>
    <property type="match status" value="1"/>
</dbReference>
<accession>A0A6C0BNT4</accession>
<dbReference type="InterPro" id="IPR051218">
    <property type="entry name" value="Sec_MonoDiacylglyc_Lipase"/>
</dbReference>
<dbReference type="PANTHER" id="PTHR45856:SF24">
    <property type="entry name" value="FUNGAL LIPASE-LIKE DOMAIN-CONTAINING PROTEIN"/>
    <property type="match status" value="1"/>
</dbReference>
<sequence length="215" mass="25050">MLYNAKSHHYYGATFVKDLYTIYNMESKKTLVKKTDTDTTYVIFKGTSRRQEWKHNLNIKLNDNHIHTGFNEYAQECKSEIDLVDILTKSKDTCIYMCSHSLGASACLILLHDVFKLHNDILSDLKMLDVVLYGCPKTGDSLFIKELEKMLNLHKNIHIYRYVLQNDIVTNYPFSKEYEHIGNAITLEDEETSIYDAHFIDTYISNLKKQNVDTS</sequence>
<proteinExistence type="predicted"/>
<evidence type="ECO:0000259" key="1">
    <source>
        <dbReference type="Pfam" id="PF01764"/>
    </source>
</evidence>
<dbReference type="Pfam" id="PF01764">
    <property type="entry name" value="Lipase_3"/>
    <property type="match status" value="1"/>
</dbReference>
<dbReference type="GO" id="GO:0006629">
    <property type="term" value="P:lipid metabolic process"/>
    <property type="evidence" value="ECO:0007669"/>
    <property type="project" value="InterPro"/>
</dbReference>